<dbReference type="AlphaFoldDB" id="A0A193FV24"/>
<feature type="transmembrane region" description="Helical" evidence="1">
    <location>
        <begin position="38"/>
        <end position="60"/>
    </location>
</feature>
<sequence>MAAFFGAIFYFGLLIAGLVGWIFNIGKLVHVGMPLAQWGVIEVLRAIGILLAPLGAVLGYC</sequence>
<keyword evidence="1" id="KW-0812">Transmembrane</keyword>
<dbReference type="EMBL" id="CP016171">
    <property type="protein sequence ID" value="ANN70894.1"/>
    <property type="molecule type" value="Genomic_DNA"/>
</dbReference>
<dbReference type="STRING" id="463025.BAU08_05710"/>
<reference evidence="2 3" key="1">
    <citation type="submission" date="2016-06" db="EMBL/GenBank/DDBJ databases">
        <title>Complete genome sequences of Bordetella bronchialis and Bordetella flabilis.</title>
        <authorList>
            <person name="LiPuma J.J."/>
            <person name="Spilker T."/>
        </authorList>
    </citation>
    <scope>NUCLEOTIDE SEQUENCE [LARGE SCALE GENOMIC DNA]</scope>
    <source>
        <strain evidence="2 3">AU17976</strain>
    </source>
</reference>
<organism evidence="2 3">
    <name type="scientific">Bordetella bronchialis</name>
    <dbReference type="NCBI Taxonomy" id="463025"/>
    <lineage>
        <taxon>Bacteria</taxon>
        <taxon>Pseudomonadati</taxon>
        <taxon>Pseudomonadota</taxon>
        <taxon>Betaproteobacteria</taxon>
        <taxon>Burkholderiales</taxon>
        <taxon>Alcaligenaceae</taxon>
        <taxon>Bordetella</taxon>
    </lineage>
</organism>
<name>A0A193FV24_9BORD</name>
<evidence type="ECO:0000313" key="3">
    <source>
        <dbReference type="Proteomes" id="UP000092213"/>
    </source>
</evidence>
<gene>
    <name evidence="2" type="ORF">BAU08_05710</name>
</gene>
<feature type="transmembrane region" description="Helical" evidence="1">
    <location>
        <begin position="7"/>
        <end position="26"/>
    </location>
</feature>
<proteinExistence type="predicted"/>
<keyword evidence="1" id="KW-1133">Transmembrane helix</keyword>
<accession>A0A193FV24</accession>
<evidence type="ECO:0000256" key="1">
    <source>
        <dbReference type="SAM" id="Phobius"/>
    </source>
</evidence>
<dbReference type="Proteomes" id="UP000092213">
    <property type="component" value="Chromosome"/>
</dbReference>
<evidence type="ECO:0000313" key="2">
    <source>
        <dbReference type="EMBL" id="ANN70894.1"/>
    </source>
</evidence>
<dbReference type="RefSeq" id="WP_066668468.1">
    <property type="nucleotide sequence ID" value="NZ_CP016171.1"/>
</dbReference>
<keyword evidence="1" id="KW-0472">Membrane</keyword>
<protein>
    <submittedName>
        <fullName evidence="2">Uncharacterized protein</fullName>
    </submittedName>
</protein>